<dbReference type="AlphaFoldDB" id="A0A8I0MMA6"/>
<name>A0A8I0MMA6_CITAM</name>
<organism evidence="2 3">
    <name type="scientific">Citrobacter amalonaticus</name>
    <dbReference type="NCBI Taxonomy" id="35703"/>
    <lineage>
        <taxon>Bacteria</taxon>
        <taxon>Pseudomonadati</taxon>
        <taxon>Pseudomonadota</taxon>
        <taxon>Gammaproteobacteria</taxon>
        <taxon>Enterobacterales</taxon>
        <taxon>Enterobacteriaceae</taxon>
        <taxon>Citrobacter</taxon>
    </lineage>
</organism>
<reference evidence="2" key="1">
    <citation type="submission" date="2019-07" db="EMBL/GenBank/DDBJ databases">
        <title>KPC-2 carbapenem resistent Enterobacterales isolates from Germany.</title>
        <authorList>
            <person name="Yao Y."/>
            <person name="Falgenhauer L."/>
            <person name="Imirzalioglu C."/>
            <person name="Chakraborty T."/>
        </authorList>
    </citation>
    <scope>NUCLEOTIDE SEQUENCE</scope>
    <source>
        <strain evidence="2">CA13304</strain>
    </source>
</reference>
<dbReference type="GO" id="GO:0007165">
    <property type="term" value="P:signal transduction"/>
    <property type="evidence" value="ECO:0007669"/>
    <property type="project" value="InterPro"/>
</dbReference>
<dbReference type="Gene3D" id="3.40.50.10140">
    <property type="entry name" value="Toll/interleukin-1 receptor homology (TIR) domain"/>
    <property type="match status" value="1"/>
</dbReference>
<dbReference type="Proteomes" id="UP000656723">
    <property type="component" value="Unassembled WGS sequence"/>
</dbReference>
<protein>
    <submittedName>
        <fullName evidence="2">Toll/interleukin-1 receptor domain-containing protein</fullName>
    </submittedName>
</protein>
<keyword evidence="2" id="KW-0675">Receptor</keyword>
<evidence type="ECO:0000313" key="3">
    <source>
        <dbReference type="Proteomes" id="UP000656723"/>
    </source>
</evidence>
<dbReference type="Pfam" id="PF13676">
    <property type="entry name" value="TIR_2"/>
    <property type="match status" value="1"/>
</dbReference>
<dbReference type="RefSeq" id="WP_106912929.1">
    <property type="nucleotide sequence ID" value="NZ_VKME01000013.1"/>
</dbReference>
<dbReference type="GeneID" id="61385747"/>
<accession>A0A8I0MMA6</accession>
<gene>
    <name evidence="2" type="ORF">FOT72_15465</name>
</gene>
<comment type="caution">
    <text evidence="2">The sequence shown here is derived from an EMBL/GenBank/DDBJ whole genome shotgun (WGS) entry which is preliminary data.</text>
</comment>
<proteinExistence type="predicted"/>
<dbReference type="InterPro" id="IPR035897">
    <property type="entry name" value="Toll_tir_struct_dom_sf"/>
</dbReference>
<sequence>MITILHNESCAVFAKTVKELLYELFHNNVSIELVLSGQVTSWPGEPEWNDLLIFLFDESSTPEQSDDFIRNFLSNRQETALLLPVAINNFTLIPPGVASEYKALPFDNSILIPDGGLTRRVGAMLGLRLQGRNTKVFISYRAVDGTQIAKQIEAHLHELGYKPWRDEALELDGDTRILPGDLVQKNIESALTKASLLLLIDTPESINSRWISEEINIADGMLIPILPVVFRTKSDQKKGPRLRTLLNLQRWVDMPFEDAHVQTPLSEDELDTVTQQIETYLCDIFIRRCRVPFIVENSFKDAGYDWASLNKALSMYRSSKVNNRRFQTTVNSHCSAYSEVYLPALDKFRQFLKTQPNSNYAFFIYDGDLLSFNQLECFLDGYVTVLHYQEVSALLASNFVDVGNK</sequence>
<dbReference type="InterPro" id="IPR000157">
    <property type="entry name" value="TIR_dom"/>
</dbReference>
<evidence type="ECO:0000259" key="1">
    <source>
        <dbReference type="Pfam" id="PF13676"/>
    </source>
</evidence>
<evidence type="ECO:0000313" key="2">
    <source>
        <dbReference type="EMBL" id="MBE0129385.1"/>
    </source>
</evidence>
<dbReference type="EMBL" id="VKME01000013">
    <property type="protein sequence ID" value="MBE0129385.1"/>
    <property type="molecule type" value="Genomic_DNA"/>
</dbReference>
<dbReference type="SUPFAM" id="SSF52200">
    <property type="entry name" value="Toll/Interleukin receptor TIR domain"/>
    <property type="match status" value="1"/>
</dbReference>
<feature type="domain" description="TIR" evidence="1">
    <location>
        <begin position="136"/>
        <end position="255"/>
    </location>
</feature>